<feature type="domain" description="Nudix hydrolase" evidence="2">
    <location>
        <begin position="44"/>
        <end position="226"/>
    </location>
</feature>
<accession>A0A0D1YCG4</accession>
<dbReference type="PANTHER" id="PTHR12992:SF44">
    <property type="entry name" value="NUDIX HYDROLASE DOMAIN-CONTAINING PROTEIN"/>
    <property type="match status" value="1"/>
</dbReference>
<dbReference type="EMBL" id="KN847713">
    <property type="protein sequence ID" value="KIV98376.1"/>
    <property type="molecule type" value="Genomic_DNA"/>
</dbReference>
<sequence>MTLPKSSDEAPSVLPGELVHHLQTVLLDLQAYPYPEIPNPQGVPKRASVAVIIRIRPDYSHWPAASSLSAQSRHDSSIDDPAERIKSFFNQPWVQHGDPEVLFIKRAARKGDKWTSHVAFPGGRRDPEDADDAAAAVREASEEVGVDLSTEFAVPAGNLPQQVVSAEWGKVPLMVLCPYVFLMTAHSIPPLRLQPTEVASAHWVPLRALLSPKQRTFWLQDVSSRTSQQDFGLTRTLHRLSIGDMMFAAVRLIPSESVYCSSIPEFLPPEPLHSEPLSLNYTAPLWGRGRLPPAPADSPLLLWGLTLGIMGDFLDMMPPYNALRAWTYPTFTTLDVRIILHLMTHWYRKERERELDEHKISFRSVEELAHKAGRPAARLRSDQRRSDSNNVGLLLAGYYKLVRRAVLVTFVVRAVSASLIFVLLWKKRKNSLVQRLLSRLLWRR</sequence>
<dbReference type="GeneID" id="27317761"/>
<dbReference type="RefSeq" id="XP_016208246.1">
    <property type="nucleotide sequence ID" value="XM_016363924.1"/>
</dbReference>
<dbReference type="InterPro" id="IPR000086">
    <property type="entry name" value="NUDIX_hydrolase_dom"/>
</dbReference>
<evidence type="ECO:0000256" key="1">
    <source>
        <dbReference type="SAM" id="Phobius"/>
    </source>
</evidence>
<dbReference type="InterPro" id="IPR015797">
    <property type="entry name" value="NUDIX_hydrolase-like_dom_sf"/>
</dbReference>
<name>A0A0D1YCG4_9PEZI</name>
<dbReference type="Gene3D" id="3.90.79.10">
    <property type="entry name" value="Nucleoside Triphosphate Pyrophosphohydrolase"/>
    <property type="match status" value="1"/>
</dbReference>
<dbReference type="InParanoid" id="A0A0D1YCG4"/>
<dbReference type="Proteomes" id="UP000053259">
    <property type="component" value="Unassembled WGS sequence"/>
</dbReference>
<evidence type="ECO:0000259" key="2">
    <source>
        <dbReference type="PROSITE" id="PS51462"/>
    </source>
</evidence>
<dbReference type="Pfam" id="PF00293">
    <property type="entry name" value="NUDIX"/>
    <property type="match status" value="1"/>
</dbReference>
<proteinExistence type="predicted"/>
<evidence type="ECO:0000313" key="4">
    <source>
        <dbReference type="Proteomes" id="UP000053259"/>
    </source>
</evidence>
<feature type="transmembrane region" description="Helical" evidence="1">
    <location>
        <begin position="405"/>
        <end position="425"/>
    </location>
</feature>
<dbReference type="PANTHER" id="PTHR12992">
    <property type="entry name" value="NUDIX HYDROLASE"/>
    <property type="match status" value="1"/>
</dbReference>
<dbReference type="PROSITE" id="PS51462">
    <property type="entry name" value="NUDIX"/>
    <property type="match status" value="1"/>
</dbReference>
<dbReference type="STRING" id="253628.A0A0D1YCG4"/>
<dbReference type="CDD" id="cd03426">
    <property type="entry name" value="NUDIX_CoAse_Nudt7"/>
    <property type="match status" value="1"/>
</dbReference>
<dbReference type="AlphaFoldDB" id="A0A0D1YCG4"/>
<evidence type="ECO:0000313" key="3">
    <source>
        <dbReference type="EMBL" id="KIV98376.1"/>
    </source>
</evidence>
<dbReference type="InterPro" id="IPR045121">
    <property type="entry name" value="CoAse"/>
</dbReference>
<dbReference type="VEuPathDB" id="FungiDB:PV09_09788"/>
<keyword evidence="1" id="KW-0472">Membrane</keyword>
<dbReference type="OrthoDB" id="77989at2759"/>
<dbReference type="GO" id="GO:0010945">
    <property type="term" value="F:coenzyme A diphosphatase activity"/>
    <property type="evidence" value="ECO:0007669"/>
    <property type="project" value="InterPro"/>
</dbReference>
<organism evidence="3 4">
    <name type="scientific">Verruconis gallopava</name>
    <dbReference type="NCBI Taxonomy" id="253628"/>
    <lineage>
        <taxon>Eukaryota</taxon>
        <taxon>Fungi</taxon>
        <taxon>Dikarya</taxon>
        <taxon>Ascomycota</taxon>
        <taxon>Pezizomycotina</taxon>
        <taxon>Dothideomycetes</taxon>
        <taxon>Pleosporomycetidae</taxon>
        <taxon>Venturiales</taxon>
        <taxon>Sympoventuriaceae</taxon>
        <taxon>Verruconis</taxon>
    </lineage>
</organism>
<reference evidence="3 4" key="1">
    <citation type="submission" date="2015-01" db="EMBL/GenBank/DDBJ databases">
        <title>The Genome Sequence of Ochroconis gallopava CBS43764.</title>
        <authorList>
            <consortium name="The Broad Institute Genomics Platform"/>
            <person name="Cuomo C."/>
            <person name="de Hoog S."/>
            <person name="Gorbushina A."/>
            <person name="Stielow B."/>
            <person name="Teixiera M."/>
            <person name="Abouelleil A."/>
            <person name="Chapman S.B."/>
            <person name="Priest M."/>
            <person name="Young S.K."/>
            <person name="Wortman J."/>
            <person name="Nusbaum C."/>
            <person name="Birren B."/>
        </authorList>
    </citation>
    <scope>NUCLEOTIDE SEQUENCE [LARGE SCALE GENOMIC DNA]</scope>
    <source>
        <strain evidence="3 4">CBS 43764</strain>
    </source>
</reference>
<gene>
    <name evidence="3" type="ORF">PV09_09788</name>
</gene>
<dbReference type="HOGENOM" id="CLU_034301_0_0_1"/>
<keyword evidence="1" id="KW-1133">Transmembrane helix</keyword>
<dbReference type="SUPFAM" id="SSF55811">
    <property type="entry name" value="Nudix"/>
    <property type="match status" value="1"/>
</dbReference>
<keyword evidence="1" id="KW-0812">Transmembrane</keyword>
<keyword evidence="4" id="KW-1185">Reference proteome</keyword>
<protein>
    <recommendedName>
        <fullName evidence="2">Nudix hydrolase domain-containing protein</fullName>
    </recommendedName>
</protein>